<feature type="signal peptide" evidence="2">
    <location>
        <begin position="1"/>
        <end position="23"/>
    </location>
</feature>
<dbReference type="RefSeq" id="WP_146569074.1">
    <property type="nucleotide sequence ID" value="NZ_SIHJ01000010.1"/>
</dbReference>
<dbReference type="Proteomes" id="UP000316714">
    <property type="component" value="Unassembled WGS sequence"/>
</dbReference>
<dbReference type="PANTHER" id="PTHR33490">
    <property type="entry name" value="BLR5614 PROTEIN-RELATED"/>
    <property type="match status" value="1"/>
</dbReference>
<feature type="domain" description="Transglutaminase-like" evidence="3">
    <location>
        <begin position="208"/>
        <end position="269"/>
    </location>
</feature>
<evidence type="ECO:0000313" key="4">
    <source>
        <dbReference type="EMBL" id="TWT29215.1"/>
    </source>
</evidence>
<keyword evidence="5" id="KW-1185">Reference proteome</keyword>
<dbReference type="InterPro" id="IPR002931">
    <property type="entry name" value="Transglutaminase-like"/>
</dbReference>
<evidence type="ECO:0000256" key="2">
    <source>
        <dbReference type="SAM" id="SignalP"/>
    </source>
</evidence>
<organism evidence="4 5">
    <name type="scientific">Posidoniimonas corsicana</name>
    <dbReference type="NCBI Taxonomy" id="1938618"/>
    <lineage>
        <taxon>Bacteria</taxon>
        <taxon>Pseudomonadati</taxon>
        <taxon>Planctomycetota</taxon>
        <taxon>Planctomycetia</taxon>
        <taxon>Pirellulales</taxon>
        <taxon>Lacipirellulaceae</taxon>
        <taxon>Posidoniimonas</taxon>
    </lineage>
</organism>
<dbReference type="AlphaFoldDB" id="A0A5C5UV25"/>
<name>A0A5C5UV25_9BACT</name>
<dbReference type="Gene3D" id="3.10.620.30">
    <property type="match status" value="1"/>
</dbReference>
<dbReference type="PANTHER" id="PTHR33490:SF6">
    <property type="entry name" value="SLL1049 PROTEIN"/>
    <property type="match status" value="1"/>
</dbReference>
<dbReference type="InterPro" id="IPR038765">
    <property type="entry name" value="Papain-like_cys_pep_sf"/>
</dbReference>
<evidence type="ECO:0000313" key="5">
    <source>
        <dbReference type="Proteomes" id="UP000316714"/>
    </source>
</evidence>
<gene>
    <name evidence="4" type="ORF">KOR34_52700</name>
</gene>
<protein>
    <submittedName>
        <fullName evidence="4">Transglutaminase-like superfamily protein</fullName>
    </submittedName>
</protein>
<feature type="chain" id="PRO_5022782232" evidence="2">
    <location>
        <begin position="24"/>
        <end position="393"/>
    </location>
</feature>
<evidence type="ECO:0000256" key="1">
    <source>
        <dbReference type="SAM" id="MobiDB-lite"/>
    </source>
</evidence>
<dbReference type="SMART" id="SM00460">
    <property type="entry name" value="TGc"/>
    <property type="match status" value="1"/>
</dbReference>
<proteinExistence type="predicted"/>
<comment type="caution">
    <text evidence="4">The sequence shown here is derived from an EMBL/GenBank/DDBJ whole genome shotgun (WGS) entry which is preliminary data.</text>
</comment>
<keyword evidence="2" id="KW-0732">Signal</keyword>
<accession>A0A5C5UV25</accession>
<dbReference type="EMBL" id="SIHJ01000010">
    <property type="protein sequence ID" value="TWT29215.1"/>
    <property type="molecule type" value="Genomic_DNA"/>
</dbReference>
<dbReference type="SUPFAM" id="SSF54001">
    <property type="entry name" value="Cysteine proteinases"/>
    <property type="match status" value="1"/>
</dbReference>
<sequence length="393" mass="43550" precursor="true">MPRPLLAAVVLLAGYGLAPRSSAVAPTELTPHQPYEGQFGEPVTYEIDFRAVLTAPYHTEKLRVWIPTPPSDAIQQVVSDRFSTFPAEVEPTHASEPLYGNRFAYFEFDHPQGAQIIRRQLTVVTREVKWGVEAGRVASVDEWPSSFAPYLRTDESVAITPEIEGVVRQVSRPAESGFGNLLNAIDWVDANLTYDHSRASLQASSRHAITQRTGHCSDYHGLCSAFGRALRFPTRVTYGLALVPKNSPSHCKLEAFLPPYGWVSFDVSETQKLIDRIESDKSVPESNRESLGAAARGRLHSGFRESAWLLMTRGADYDLAPPAGRRVNVVRTLYAEADGEPLPEPDPADASQREYGWMTAHRYAASRDTPHPFKDPATLRGWKVDSPVQSAPE</sequence>
<reference evidence="4 5" key="1">
    <citation type="submission" date="2019-02" db="EMBL/GenBank/DDBJ databases">
        <title>Deep-cultivation of Planctomycetes and their phenomic and genomic characterization uncovers novel biology.</title>
        <authorList>
            <person name="Wiegand S."/>
            <person name="Jogler M."/>
            <person name="Boedeker C."/>
            <person name="Pinto D."/>
            <person name="Vollmers J."/>
            <person name="Rivas-Marin E."/>
            <person name="Kohn T."/>
            <person name="Peeters S.H."/>
            <person name="Heuer A."/>
            <person name="Rast P."/>
            <person name="Oberbeckmann S."/>
            <person name="Bunk B."/>
            <person name="Jeske O."/>
            <person name="Meyerdierks A."/>
            <person name="Storesund J.E."/>
            <person name="Kallscheuer N."/>
            <person name="Luecker S."/>
            <person name="Lage O.M."/>
            <person name="Pohl T."/>
            <person name="Merkel B.J."/>
            <person name="Hornburger P."/>
            <person name="Mueller R.-W."/>
            <person name="Bruemmer F."/>
            <person name="Labrenz M."/>
            <person name="Spormann A.M."/>
            <person name="Op Den Camp H."/>
            <person name="Overmann J."/>
            <person name="Amann R."/>
            <person name="Jetten M.S.M."/>
            <person name="Mascher T."/>
            <person name="Medema M.H."/>
            <person name="Devos D.P."/>
            <person name="Kaster A.-K."/>
            <person name="Ovreas L."/>
            <person name="Rohde M."/>
            <person name="Galperin M.Y."/>
            <person name="Jogler C."/>
        </authorList>
    </citation>
    <scope>NUCLEOTIDE SEQUENCE [LARGE SCALE GENOMIC DNA]</scope>
    <source>
        <strain evidence="4 5">KOR34</strain>
    </source>
</reference>
<dbReference type="Pfam" id="PF01841">
    <property type="entry name" value="Transglut_core"/>
    <property type="match status" value="1"/>
</dbReference>
<dbReference type="OrthoDB" id="9804872at2"/>
<feature type="region of interest" description="Disordered" evidence="1">
    <location>
        <begin position="364"/>
        <end position="393"/>
    </location>
</feature>
<evidence type="ECO:0000259" key="3">
    <source>
        <dbReference type="SMART" id="SM00460"/>
    </source>
</evidence>